<keyword evidence="7" id="KW-1185">Reference proteome</keyword>
<dbReference type="AlphaFoldDB" id="A0A5N0TAD3"/>
<dbReference type="Proteomes" id="UP000325372">
    <property type="component" value="Unassembled WGS sequence"/>
</dbReference>
<keyword evidence="4 5" id="KW-0472">Membrane</keyword>
<gene>
    <name evidence="6" type="ORF">F3N42_13250</name>
</gene>
<keyword evidence="6" id="KW-0808">Transferase</keyword>
<feature type="transmembrane region" description="Helical" evidence="5">
    <location>
        <begin position="93"/>
        <end position="123"/>
    </location>
</feature>
<dbReference type="Pfam" id="PF04191">
    <property type="entry name" value="PEMT"/>
    <property type="match status" value="1"/>
</dbReference>
<dbReference type="RefSeq" id="WP_150864964.1">
    <property type="nucleotide sequence ID" value="NZ_VYXP01000008.1"/>
</dbReference>
<dbReference type="PANTHER" id="PTHR12714">
    <property type="entry name" value="PROTEIN-S ISOPRENYLCYSTEINE O-METHYLTRANSFERASE"/>
    <property type="match status" value="1"/>
</dbReference>
<organism evidence="6 7">
    <name type="scientific">Marinihelvus fidelis</name>
    <dbReference type="NCBI Taxonomy" id="2613842"/>
    <lineage>
        <taxon>Bacteria</taxon>
        <taxon>Pseudomonadati</taxon>
        <taxon>Pseudomonadota</taxon>
        <taxon>Gammaproteobacteria</taxon>
        <taxon>Chromatiales</taxon>
        <taxon>Wenzhouxiangellaceae</taxon>
        <taxon>Marinihelvus</taxon>
    </lineage>
</organism>
<evidence type="ECO:0000256" key="5">
    <source>
        <dbReference type="SAM" id="Phobius"/>
    </source>
</evidence>
<evidence type="ECO:0000256" key="3">
    <source>
        <dbReference type="ARBA" id="ARBA00022989"/>
    </source>
</evidence>
<feature type="transmembrane region" description="Helical" evidence="5">
    <location>
        <begin position="27"/>
        <end position="44"/>
    </location>
</feature>
<reference evidence="6 7" key="1">
    <citation type="submission" date="2019-09" db="EMBL/GenBank/DDBJ databases">
        <title>Wenzhouxiangella sp. Genome sequencing and assembly.</title>
        <authorList>
            <person name="Zhang R."/>
        </authorList>
    </citation>
    <scope>NUCLEOTIDE SEQUENCE [LARGE SCALE GENOMIC DNA]</scope>
    <source>
        <strain evidence="6 7">W260</strain>
    </source>
</reference>
<evidence type="ECO:0000256" key="1">
    <source>
        <dbReference type="ARBA" id="ARBA00004127"/>
    </source>
</evidence>
<protein>
    <submittedName>
        <fullName evidence="6">Isoprenylcysteine carboxylmethyltransferase family protein</fullName>
    </submittedName>
</protein>
<evidence type="ECO:0000313" key="6">
    <source>
        <dbReference type="EMBL" id="KAA9130299.1"/>
    </source>
</evidence>
<evidence type="ECO:0000256" key="4">
    <source>
        <dbReference type="ARBA" id="ARBA00023136"/>
    </source>
</evidence>
<feature type="transmembrane region" description="Helical" evidence="5">
    <location>
        <begin position="177"/>
        <end position="194"/>
    </location>
</feature>
<feature type="transmembrane region" description="Helical" evidence="5">
    <location>
        <begin position="51"/>
        <end position="73"/>
    </location>
</feature>
<comment type="subcellular location">
    <subcellularLocation>
        <location evidence="1">Endomembrane system</location>
        <topology evidence="1">Multi-pass membrane protein</topology>
    </subcellularLocation>
</comment>
<evidence type="ECO:0000313" key="7">
    <source>
        <dbReference type="Proteomes" id="UP000325372"/>
    </source>
</evidence>
<comment type="caution">
    <text evidence="6">The sequence shown here is derived from an EMBL/GenBank/DDBJ whole genome shotgun (WGS) entry which is preliminary data.</text>
</comment>
<sequence length="200" mass="22591">MGRDRTEVIGARGGFMGFVDRVRFKEIYRQAFGLLLIAVCAAFAEPGHERVIWGLGIATFGQLFRTFAAGTIFKNKRLASTGAYSLVRHPLYLGNLLILIGFCLAAANLWVIAVIVAFWVIWYPAAIRYEDAKLERIFGDDWRQWSTGTWAVIPKRLNIGKLTDTSWSAHQSLIRNGELYITVYLVACAIWLWHNAHTLA</sequence>
<proteinExistence type="predicted"/>
<dbReference type="Gene3D" id="1.20.120.1630">
    <property type="match status" value="1"/>
</dbReference>
<dbReference type="GO" id="GO:0012505">
    <property type="term" value="C:endomembrane system"/>
    <property type="evidence" value="ECO:0007669"/>
    <property type="project" value="UniProtKB-SubCell"/>
</dbReference>
<dbReference type="InterPro" id="IPR007318">
    <property type="entry name" value="Phopholipid_MeTrfase"/>
</dbReference>
<evidence type="ECO:0000256" key="2">
    <source>
        <dbReference type="ARBA" id="ARBA00022692"/>
    </source>
</evidence>
<dbReference type="PANTHER" id="PTHR12714:SF9">
    <property type="entry name" value="PROTEIN-S-ISOPRENYLCYSTEINE O-METHYLTRANSFERASE"/>
    <property type="match status" value="1"/>
</dbReference>
<keyword evidence="3 5" id="KW-1133">Transmembrane helix</keyword>
<dbReference type="EMBL" id="VYXP01000008">
    <property type="protein sequence ID" value="KAA9130299.1"/>
    <property type="molecule type" value="Genomic_DNA"/>
</dbReference>
<dbReference type="GO" id="GO:0008168">
    <property type="term" value="F:methyltransferase activity"/>
    <property type="evidence" value="ECO:0007669"/>
    <property type="project" value="UniProtKB-KW"/>
</dbReference>
<keyword evidence="2 5" id="KW-0812">Transmembrane</keyword>
<accession>A0A5N0TAD3</accession>
<keyword evidence="6" id="KW-0489">Methyltransferase</keyword>
<dbReference type="GO" id="GO:0032259">
    <property type="term" value="P:methylation"/>
    <property type="evidence" value="ECO:0007669"/>
    <property type="project" value="UniProtKB-KW"/>
</dbReference>
<name>A0A5N0TAD3_9GAMM</name>